<dbReference type="RefSeq" id="XP_043040212.1">
    <property type="nucleotide sequence ID" value="XM_043184152.1"/>
</dbReference>
<dbReference type="AlphaFoldDB" id="A0A9P7VUA5"/>
<dbReference type="InterPro" id="IPR055754">
    <property type="entry name" value="DUF7330"/>
</dbReference>
<sequence>MSHSDSSLQDTFIINLFLEVPAEILPPLQQNETEADQKNLWLEVENDNINVDLYIVGETPLNTPIPWTTIHLELFGTKENSRTFFIKARIHMPNPNCPAFHLTAKALDGFILFYIPHSYYGIIIINCSTSDLNDHIMLLSGMYDSSTVISKSG</sequence>
<evidence type="ECO:0000259" key="1">
    <source>
        <dbReference type="Pfam" id="PF24016"/>
    </source>
</evidence>
<accession>A0A9P7VUA5</accession>
<evidence type="ECO:0000313" key="2">
    <source>
        <dbReference type="EMBL" id="KAG7446712.1"/>
    </source>
</evidence>
<dbReference type="Proteomes" id="UP000812287">
    <property type="component" value="Unassembled WGS sequence"/>
</dbReference>
<comment type="caution">
    <text evidence="2">The sequence shown here is derived from an EMBL/GenBank/DDBJ whole genome shotgun (WGS) entry which is preliminary data.</text>
</comment>
<protein>
    <recommendedName>
        <fullName evidence="1">DUF7330 domain-containing protein</fullName>
    </recommendedName>
</protein>
<organism evidence="2 3">
    <name type="scientific">Guyanagaster necrorhizus</name>
    <dbReference type="NCBI Taxonomy" id="856835"/>
    <lineage>
        <taxon>Eukaryota</taxon>
        <taxon>Fungi</taxon>
        <taxon>Dikarya</taxon>
        <taxon>Basidiomycota</taxon>
        <taxon>Agaricomycotina</taxon>
        <taxon>Agaricomycetes</taxon>
        <taxon>Agaricomycetidae</taxon>
        <taxon>Agaricales</taxon>
        <taxon>Marasmiineae</taxon>
        <taxon>Physalacriaceae</taxon>
        <taxon>Guyanagaster</taxon>
    </lineage>
</organism>
<gene>
    <name evidence="2" type="ORF">BT62DRAFT_919321</name>
</gene>
<keyword evidence="3" id="KW-1185">Reference proteome</keyword>
<dbReference type="Pfam" id="PF24016">
    <property type="entry name" value="DUF7330"/>
    <property type="match status" value="1"/>
</dbReference>
<dbReference type="GeneID" id="66106449"/>
<dbReference type="EMBL" id="MU250533">
    <property type="protein sequence ID" value="KAG7446712.1"/>
    <property type="molecule type" value="Genomic_DNA"/>
</dbReference>
<dbReference type="OrthoDB" id="2593559at2759"/>
<reference evidence="2" key="1">
    <citation type="submission" date="2020-11" db="EMBL/GenBank/DDBJ databases">
        <title>Adaptations for nitrogen fixation in a non-lichenized fungal sporocarp promotes dispersal by wood-feeding termites.</title>
        <authorList>
            <consortium name="DOE Joint Genome Institute"/>
            <person name="Koch R.A."/>
            <person name="Yoon G."/>
            <person name="Arayal U."/>
            <person name="Lail K."/>
            <person name="Amirebrahimi M."/>
            <person name="Labutti K."/>
            <person name="Lipzen A."/>
            <person name="Riley R."/>
            <person name="Barry K."/>
            <person name="Henrissat B."/>
            <person name="Grigoriev I.V."/>
            <person name="Herr J.R."/>
            <person name="Aime M.C."/>
        </authorList>
    </citation>
    <scope>NUCLEOTIDE SEQUENCE</scope>
    <source>
        <strain evidence="2">MCA 3950</strain>
    </source>
</reference>
<proteinExistence type="predicted"/>
<evidence type="ECO:0000313" key="3">
    <source>
        <dbReference type="Proteomes" id="UP000812287"/>
    </source>
</evidence>
<feature type="domain" description="DUF7330" evidence="1">
    <location>
        <begin position="2"/>
        <end position="130"/>
    </location>
</feature>
<name>A0A9P7VUA5_9AGAR</name>